<dbReference type="AlphaFoldDB" id="A0A6J4U658"/>
<proteinExistence type="predicted"/>
<name>A0A6J4U658_9SPHN</name>
<evidence type="ECO:0008006" key="2">
    <source>
        <dbReference type="Google" id="ProtNLM"/>
    </source>
</evidence>
<accession>A0A6J4U658</accession>
<gene>
    <name evidence="1" type="ORF">AVDCRST_MAG91-3730</name>
</gene>
<dbReference type="EMBL" id="CADCVX010000649">
    <property type="protein sequence ID" value="CAA9539664.1"/>
    <property type="molecule type" value="Genomic_DNA"/>
</dbReference>
<dbReference type="Pfam" id="PF01527">
    <property type="entry name" value="HTH_Tnp_1"/>
    <property type="match status" value="1"/>
</dbReference>
<reference evidence="1" key="1">
    <citation type="submission" date="2020-02" db="EMBL/GenBank/DDBJ databases">
        <authorList>
            <person name="Meier V. D."/>
        </authorList>
    </citation>
    <scope>NUCLEOTIDE SEQUENCE</scope>
    <source>
        <strain evidence="1">AVDCRST_MAG91</strain>
    </source>
</reference>
<evidence type="ECO:0000313" key="1">
    <source>
        <dbReference type="EMBL" id="CAA9539664.1"/>
    </source>
</evidence>
<dbReference type="GO" id="GO:0003677">
    <property type="term" value="F:DNA binding"/>
    <property type="evidence" value="ECO:0007669"/>
    <property type="project" value="InterPro"/>
</dbReference>
<dbReference type="InterPro" id="IPR002514">
    <property type="entry name" value="Transposase_8"/>
</dbReference>
<protein>
    <recommendedName>
        <fullName evidence="2">Transposase</fullName>
    </recommendedName>
</protein>
<dbReference type="GO" id="GO:0004803">
    <property type="term" value="F:transposase activity"/>
    <property type="evidence" value="ECO:0007669"/>
    <property type="project" value="InterPro"/>
</dbReference>
<dbReference type="GO" id="GO:0006313">
    <property type="term" value="P:DNA transposition"/>
    <property type="evidence" value="ECO:0007669"/>
    <property type="project" value="InterPro"/>
</dbReference>
<organism evidence="1">
    <name type="scientific">uncultured Sphingomonadaceae bacterium</name>
    <dbReference type="NCBI Taxonomy" id="169976"/>
    <lineage>
        <taxon>Bacteria</taxon>
        <taxon>Pseudomonadati</taxon>
        <taxon>Pseudomonadota</taxon>
        <taxon>Alphaproteobacteria</taxon>
        <taxon>Sphingomonadales</taxon>
        <taxon>Sphingomonadaceae</taxon>
        <taxon>environmental samples</taxon>
    </lineage>
</organism>
<sequence>MVAAEPRRRFTEDNKARIVAEAMMPGASMGDVSRRHRVCKLLIHRGRRMLMRDGVAVRAAQLPGPVFMPVQVASVPASAQPEPLDRAWSKWSALVGRVRLAPPIDARVPKAVLAGSR</sequence>